<sequence length="462" mass="50049">IPNPLSNTEISSYSSVFYSTTETPISLLEASVTSDMPISSYEDLVSSYESSSTISEYLKSSSTMSGKPERSFEDATSSSYIPNPLSNKQFSSSSSVFDSKTETPTSLLEASVTTDMPISSYEDLVSPYESSSTISEDFKSSYTISTSDNPALSSSEAHLIPSEVPEPFSEATTTPEDATDFFSEGINSSELTTRFPYPTPETSTPTSGAQFSLTEVTFFESFPSLPFSEPTPETLKTSFSSGKISESTLETFSTSSEIPHTSMVILTESLFLGSDTSESTTEYSSVPPESLEGSSKTVFSSITLKPSHENSELTVSPSTTESYTLLKELSSEIFFNTSKTSRLSTEVPEATTDELTDWLKTLAGHTTESSFSEVSQSFETSSEISTLIDITSSFKQTTEDSTIPSMDPVTTTSTMVTNSTDTKETTAQVTTEPKNSGKSIHRFSLFFPLILFILISTVNIIT</sequence>
<name>A0A1B6ENX1_9HEMI</name>
<organism evidence="3">
    <name type="scientific">Cuerna arida</name>
    <dbReference type="NCBI Taxonomy" id="1464854"/>
    <lineage>
        <taxon>Eukaryota</taxon>
        <taxon>Metazoa</taxon>
        <taxon>Ecdysozoa</taxon>
        <taxon>Arthropoda</taxon>
        <taxon>Hexapoda</taxon>
        <taxon>Insecta</taxon>
        <taxon>Pterygota</taxon>
        <taxon>Neoptera</taxon>
        <taxon>Paraneoptera</taxon>
        <taxon>Hemiptera</taxon>
        <taxon>Auchenorrhyncha</taxon>
        <taxon>Membracoidea</taxon>
        <taxon>Cicadellidae</taxon>
        <taxon>Cicadellinae</taxon>
        <taxon>Proconiini</taxon>
        <taxon>Cuerna</taxon>
    </lineage>
</organism>
<feature type="non-terminal residue" evidence="3">
    <location>
        <position position="1"/>
    </location>
</feature>
<accession>A0A1B6ENX1</accession>
<feature type="transmembrane region" description="Helical" evidence="2">
    <location>
        <begin position="443"/>
        <end position="461"/>
    </location>
</feature>
<reference evidence="3" key="1">
    <citation type="submission" date="2015-11" db="EMBL/GenBank/DDBJ databases">
        <title>De novo transcriptome assembly of four potential Pierce s Disease insect vectors from Arizona vineyards.</title>
        <authorList>
            <person name="Tassone E.E."/>
        </authorList>
    </citation>
    <scope>NUCLEOTIDE SEQUENCE</scope>
</reference>
<feature type="compositionally biased region" description="Polar residues" evidence="1">
    <location>
        <begin position="425"/>
        <end position="435"/>
    </location>
</feature>
<feature type="region of interest" description="Disordered" evidence="1">
    <location>
        <begin position="398"/>
        <end position="435"/>
    </location>
</feature>
<feature type="compositionally biased region" description="Low complexity" evidence="1">
    <location>
        <begin position="404"/>
        <end position="420"/>
    </location>
</feature>
<keyword evidence="2" id="KW-1133">Transmembrane helix</keyword>
<protein>
    <submittedName>
        <fullName evidence="3">Uncharacterized protein</fullName>
    </submittedName>
</protein>
<evidence type="ECO:0000256" key="1">
    <source>
        <dbReference type="SAM" id="MobiDB-lite"/>
    </source>
</evidence>
<evidence type="ECO:0000256" key="2">
    <source>
        <dbReference type="SAM" id="Phobius"/>
    </source>
</evidence>
<keyword evidence="2" id="KW-0472">Membrane</keyword>
<evidence type="ECO:0000313" key="3">
    <source>
        <dbReference type="EMBL" id="JAS39607.1"/>
    </source>
</evidence>
<gene>
    <name evidence="3" type="ORF">g.27665</name>
</gene>
<dbReference type="EMBL" id="GECZ01030162">
    <property type="protein sequence ID" value="JAS39607.1"/>
    <property type="molecule type" value="Transcribed_RNA"/>
</dbReference>
<keyword evidence="2" id="KW-0812">Transmembrane</keyword>
<proteinExistence type="predicted"/>
<feature type="region of interest" description="Disordered" evidence="1">
    <location>
        <begin position="60"/>
        <end position="79"/>
    </location>
</feature>
<dbReference type="AlphaFoldDB" id="A0A1B6ENX1"/>